<evidence type="ECO:0000256" key="2">
    <source>
        <dbReference type="ARBA" id="ARBA00023125"/>
    </source>
</evidence>
<dbReference type="GO" id="GO:0005829">
    <property type="term" value="C:cytosol"/>
    <property type="evidence" value="ECO:0007669"/>
    <property type="project" value="TreeGrafter"/>
</dbReference>
<dbReference type="Gene3D" id="4.10.520.10">
    <property type="entry name" value="IHF-like DNA-binding proteins"/>
    <property type="match status" value="1"/>
</dbReference>
<dbReference type="Proteomes" id="UP000811545">
    <property type="component" value="Unassembled WGS sequence"/>
</dbReference>
<name>A0A9E2BH92_PSYF1</name>
<evidence type="ECO:0000256" key="1">
    <source>
        <dbReference type="ARBA" id="ARBA00023067"/>
    </source>
</evidence>
<reference evidence="4 5" key="1">
    <citation type="journal article" date="2021" name="bioRxiv">
        <title>Unique metabolic strategies in Hadean analogues reveal hints for primordial physiology.</title>
        <authorList>
            <person name="Nobu M.K."/>
            <person name="Nakai R."/>
            <person name="Tamazawa S."/>
            <person name="Mori H."/>
            <person name="Toyoda A."/>
            <person name="Ijiri A."/>
            <person name="Suzuki S."/>
            <person name="Kurokawa K."/>
            <person name="Kamagata Y."/>
            <person name="Tamaki H."/>
        </authorList>
    </citation>
    <scope>NUCLEOTIDE SEQUENCE [LARGE SCALE GENOMIC DNA]</scope>
    <source>
        <strain evidence="4">BS525</strain>
    </source>
</reference>
<dbReference type="Pfam" id="PF00216">
    <property type="entry name" value="Bac_DNA_binding"/>
    <property type="match status" value="1"/>
</dbReference>
<dbReference type="AlphaFoldDB" id="A0A9E2BH92"/>
<keyword evidence="1" id="KW-0226">DNA condensation</keyword>
<dbReference type="GO" id="GO:0030261">
    <property type="term" value="P:chromosome condensation"/>
    <property type="evidence" value="ECO:0007669"/>
    <property type="project" value="UniProtKB-KW"/>
</dbReference>
<comment type="similarity">
    <text evidence="3">Belongs to the bacterial histone-like protein family.</text>
</comment>
<dbReference type="SMART" id="SM00411">
    <property type="entry name" value="BHL"/>
    <property type="match status" value="1"/>
</dbReference>
<keyword evidence="2 4" id="KW-0238">DNA-binding</keyword>
<evidence type="ECO:0000313" key="5">
    <source>
        <dbReference type="Proteomes" id="UP000811545"/>
    </source>
</evidence>
<gene>
    <name evidence="4" type="primary">hup</name>
    <name evidence="4" type="ORF">DDT42_00418</name>
</gene>
<dbReference type="InterPro" id="IPR010992">
    <property type="entry name" value="IHF-like_DNA-bd_dom_sf"/>
</dbReference>
<dbReference type="PANTHER" id="PTHR33175:SF3">
    <property type="entry name" value="DNA-BINDING PROTEIN HU-BETA"/>
    <property type="match status" value="1"/>
</dbReference>
<evidence type="ECO:0000313" key="4">
    <source>
        <dbReference type="EMBL" id="MBT9144576.1"/>
    </source>
</evidence>
<dbReference type="InterPro" id="IPR000119">
    <property type="entry name" value="Hist_DNA-bd"/>
</dbReference>
<organism evidence="4 5">
    <name type="scientific">Psychracetigena formicireducens</name>
    <dbReference type="NCBI Taxonomy" id="2986056"/>
    <lineage>
        <taxon>Bacteria</taxon>
        <taxon>Bacillati</taxon>
        <taxon>Candidatus Lithacetigenota</taxon>
        <taxon>Candidatus Psychracetigena</taxon>
    </lineage>
</organism>
<comment type="caution">
    <text evidence="4">The sequence shown here is derived from an EMBL/GenBank/DDBJ whole genome shotgun (WGS) entry which is preliminary data.</text>
</comment>
<evidence type="ECO:0000256" key="3">
    <source>
        <dbReference type="RuleBase" id="RU003939"/>
    </source>
</evidence>
<dbReference type="GO" id="GO:0030527">
    <property type="term" value="F:structural constituent of chromatin"/>
    <property type="evidence" value="ECO:0007669"/>
    <property type="project" value="InterPro"/>
</dbReference>
<dbReference type="EMBL" id="QLTW01000012">
    <property type="protein sequence ID" value="MBT9144576.1"/>
    <property type="molecule type" value="Genomic_DNA"/>
</dbReference>
<dbReference type="SUPFAM" id="SSF47729">
    <property type="entry name" value="IHF-like DNA-binding proteins"/>
    <property type="match status" value="1"/>
</dbReference>
<accession>A0A9E2BH92</accession>
<protein>
    <submittedName>
        <fullName evidence="4">DNA-binding protein HU</fullName>
    </submittedName>
</protein>
<dbReference type="CDD" id="cd13831">
    <property type="entry name" value="HU"/>
    <property type="match status" value="1"/>
</dbReference>
<proteinExistence type="inferred from homology"/>
<sequence>MNKPELISKVAEKAGITKKDAAMVTKAVFDCILEANAFGEAVKIVGFGSFDVRTRAARMGVHPRKAKEKIRINIPAKKVPVFKAGKELRKAVAG</sequence>
<dbReference type="GO" id="GO:0003677">
    <property type="term" value="F:DNA binding"/>
    <property type="evidence" value="ECO:0007669"/>
    <property type="project" value="UniProtKB-KW"/>
</dbReference>
<dbReference type="PANTHER" id="PTHR33175">
    <property type="entry name" value="DNA-BINDING PROTEIN HU"/>
    <property type="match status" value="1"/>
</dbReference>